<dbReference type="Pfam" id="PF02811">
    <property type="entry name" value="PHP"/>
    <property type="match status" value="1"/>
</dbReference>
<dbReference type="InterPro" id="IPR016195">
    <property type="entry name" value="Pol/histidinol_Pase-like"/>
</dbReference>
<reference evidence="3" key="1">
    <citation type="submission" date="2017-02" db="EMBL/GenBank/DDBJ databases">
        <authorList>
            <person name="Varghese N."/>
            <person name="Submissions S."/>
        </authorList>
    </citation>
    <scope>NUCLEOTIDE SEQUENCE [LARGE SCALE GENOMIC DNA]</scope>
    <source>
        <strain evidence="3">ATCC 25662</strain>
    </source>
</reference>
<dbReference type="RefSeq" id="WP_078711812.1">
    <property type="nucleotide sequence ID" value="NZ_FUWY01000003.1"/>
</dbReference>
<protein>
    <recommendedName>
        <fullName evidence="1">Polymerase/histidinol phosphatase N-terminal domain-containing protein</fullName>
    </recommendedName>
</protein>
<gene>
    <name evidence="2" type="ORF">SAMN02745191_1411</name>
</gene>
<evidence type="ECO:0000313" key="2">
    <source>
        <dbReference type="EMBL" id="SJZ70424.1"/>
    </source>
</evidence>
<dbReference type="InterPro" id="IPR003141">
    <property type="entry name" value="Pol/His_phosphatase_N"/>
</dbReference>
<sequence length="273" mass="31030">MKVDLHIHSFYSDGTLSPREIVDEAIKNQVGYMSLTDHNQSTGCKEMMELAQEAGITCIPGAEVDTLEQGVNYHVLAYGYDLDDIKFKKYLNDVKRKLDEVSEKLIIKMEKDYSEVSLKEFNKYTYDPKLGGWKALHYFVDKGLASDISESFGYYFKYNHTYESVDFPPINEVCTEIHHAGGKAILAHPGKVIKTDDLAMFEKQLRQIIDSNDLDGIECYYPSHSEEITQICLSICNEKDLMITCGNDCHGSFEKTTIGQLDITMDKLKGIDK</sequence>
<evidence type="ECO:0000313" key="3">
    <source>
        <dbReference type="Proteomes" id="UP000243297"/>
    </source>
</evidence>
<accession>A0A1T4MUA8</accession>
<dbReference type="InterPro" id="IPR004013">
    <property type="entry name" value="PHP_dom"/>
</dbReference>
<dbReference type="OrthoDB" id="9804333at2"/>
<organism evidence="2 3">
    <name type="scientific">Anaerorhabdus furcosa</name>
    <dbReference type="NCBI Taxonomy" id="118967"/>
    <lineage>
        <taxon>Bacteria</taxon>
        <taxon>Bacillati</taxon>
        <taxon>Bacillota</taxon>
        <taxon>Erysipelotrichia</taxon>
        <taxon>Erysipelotrichales</taxon>
        <taxon>Erysipelotrichaceae</taxon>
        <taxon>Anaerorhabdus</taxon>
    </lineage>
</organism>
<evidence type="ECO:0000259" key="1">
    <source>
        <dbReference type="SMART" id="SM00481"/>
    </source>
</evidence>
<dbReference type="STRING" id="118967.SAMN02745191_1411"/>
<dbReference type="SMART" id="SM00481">
    <property type="entry name" value="POLIIIAc"/>
    <property type="match status" value="1"/>
</dbReference>
<feature type="domain" description="Polymerase/histidinol phosphatase N-terminal" evidence="1">
    <location>
        <begin position="3"/>
        <end position="68"/>
    </location>
</feature>
<dbReference type="GO" id="GO:0004534">
    <property type="term" value="F:5'-3' RNA exonuclease activity"/>
    <property type="evidence" value="ECO:0007669"/>
    <property type="project" value="TreeGrafter"/>
</dbReference>
<dbReference type="EMBL" id="FUWY01000003">
    <property type="protein sequence ID" value="SJZ70424.1"/>
    <property type="molecule type" value="Genomic_DNA"/>
</dbReference>
<dbReference type="GO" id="GO:0035312">
    <property type="term" value="F:5'-3' DNA exonuclease activity"/>
    <property type="evidence" value="ECO:0007669"/>
    <property type="project" value="TreeGrafter"/>
</dbReference>
<proteinExistence type="predicted"/>
<dbReference type="PANTHER" id="PTHR42924:SF3">
    <property type="entry name" value="POLYMERASE_HISTIDINOL PHOSPHATASE N-TERMINAL DOMAIN-CONTAINING PROTEIN"/>
    <property type="match status" value="1"/>
</dbReference>
<dbReference type="InterPro" id="IPR052018">
    <property type="entry name" value="PHP_domain"/>
</dbReference>
<dbReference type="CDD" id="cd07438">
    <property type="entry name" value="PHP_HisPPase_AMP"/>
    <property type="match status" value="1"/>
</dbReference>
<dbReference type="Gene3D" id="3.20.20.140">
    <property type="entry name" value="Metal-dependent hydrolases"/>
    <property type="match status" value="1"/>
</dbReference>
<name>A0A1T4MUA8_9FIRM</name>
<dbReference type="Gene3D" id="1.10.150.650">
    <property type="match status" value="1"/>
</dbReference>
<dbReference type="SUPFAM" id="SSF89550">
    <property type="entry name" value="PHP domain-like"/>
    <property type="match status" value="1"/>
</dbReference>
<keyword evidence="3" id="KW-1185">Reference proteome</keyword>
<dbReference type="AlphaFoldDB" id="A0A1T4MUA8"/>
<dbReference type="PANTHER" id="PTHR42924">
    <property type="entry name" value="EXONUCLEASE"/>
    <property type="match status" value="1"/>
</dbReference>
<dbReference type="Proteomes" id="UP000243297">
    <property type="component" value="Unassembled WGS sequence"/>
</dbReference>